<keyword evidence="2" id="KW-1185">Reference proteome</keyword>
<proteinExistence type="predicted"/>
<reference evidence="1" key="1">
    <citation type="submission" date="2023-04" db="EMBL/GenBank/DDBJ databases">
        <title>A chromosome-level genome assembly of the parasitoid wasp Eretmocerus hayati.</title>
        <authorList>
            <person name="Zhong Y."/>
            <person name="Liu S."/>
            <person name="Liu Y."/>
        </authorList>
    </citation>
    <scope>NUCLEOTIDE SEQUENCE</scope>
    <source>
        <strain evidence="1">ZJU_SS_LIU_2023</strain>
    </source>
</reference>
<dbReference type="EMBL" id="CM056742">
    <property type="protein sequence ID" value="KAJ8676563.1"/>
    <property type="molecule type" value="Genomic_DNA"/>
</dbReference>
<dbReference type="Proteomes" id="UP001239111">
    <property type="component" value="Chromosome 2"/>
</dbReference>
<sequence length="642" mass="74062">MLSRYLGRSYARYSRSKFKTISSSRQFDALACRSFSNGNLKDQTKSLFKQQPSSRPASSVPFSSATSVSQTNVRPTEGMQMVDAIANLITTSEVDNAKNEDKLINDQRMERMDKIHSILEAGIDKLTGSEALKILVLLNKMKIRITFIDYPDLLRHLDQQIDELSFEEICDLSFTLHQMPVHTPFKQIIQKKIQHKFKTQILGEFPDNDINFLAKAIRMVSQNFDEVEYRQLLHRIMMKLWKYSSDIPADKALSIFKSLAILKNYPSEWICLLQKIQNEIKKHVHDLEGDQITFLFKLAVLKEKHDNPRVNHFYDEQLFDQLINKAINQNVDFRKSLQILGYANRMRHKNQDLLNFSCAAYLEKLCLQSIPIDERMGYLITLVTGMALARYKPVFWDEIQNSILNNHELLGCTQETLIILATNLMALGCYPTRMLRMIFSQVHDFSNQHYLGWTFTKIYQKLKSDQNYDGPMPSDSQVENLNILAQKAYRGRVGKKLQLLEYLQRGVENPQFIKSNVITHLSHVIDHVIAFKIGGENVAISKSTSPNNLFDQTEYLEDLVVPPDCILVPIIYAPIVWCFRNTEELTGLHQMAIDALESITPNIVIVKDSTWRNIPVSKRTHFLMKEIHSSLMPVFRASGKMS</sequence>
<gene>
    <name evidence="1" type="ORF">QAD02_012350</name>
</gene>
<evidence type="ECO:0000313" key="2">
    <source>
        <dbReference type="Proteomes" id="UP001239111"/>
    </source>
</evidence>
<accession>A0ACC2P0C0</accession>
<protein>
    <submittedName>
        <fullName evidence="1">Uncharacterized protein</fullName>
    </submittedName>
</protein>
<organism evidence="1 2">
    <name type="scientific">Eretmocerus hayati</name>
    <dbReference type="NCBI Taxonomy" id="131215"/>
    <lineage>
        <taxon>Eukaryota</taxon>
        <taxon>Metazoa</taxon>
        <taxon>Ecdysozoa</taxon>
        <taxon>Arthropoda</taxon>
        <taxon>Hexapoda</taxon>
        <taxon>Insecta</taxon>
        <taxon>Pterygota</taxon>
        <taxon>Neoptera</taxon>
        <taxon>Endopterygota</taxon>
        <taxon>Hymenoptera</taxon>
        <taxon>Apocrita</taxon>
        <taxon>Proctotrupomorpha</taxon>
        <taxon>Chalcidoidea</taxon>
        <taxon>Aphelinidae</taxon>
        <taxon>Aphelininae</taxon>
        <taxon>Eretmocerus</taxon>
    </lineage>
</organism>
<name>A0ACC2P0C0_9HYME</name>
<evidence type="ECO:0000313" key="1">
    <source>
        <dbReference type="EMBL" id="KAJ8676563.1"/>
    </source>
</evidence>
<comment type="caution">
    <text evidence="1">The sequence shown here is derived from an EMBL/GenBank/DDBJ whole genome shotgun (WGS) entry which is preliminary data.</text>
</comment>